<gene>
    <name evidence="9" type="ORF">CROQUDRAFT_131741</name>
</gene>
<dbReference type="SUPFAM" id="SSF57959">
    <property type="entry name" value="Leucine zipper domain"/>
    <property type="match status" value="1"/>
</dbReference>
<dbReference type="CDD" id="cd14705">
    <property type="entry name" value="bZIP_Zip1"/>
    <property type="match status" value="1"/>
</dbReference>
<feature type="compositionally biased region" description="Polar residues" evidence="7">
    <location>
        <begin position="98"/>
        <end position="107"/>
    </location>
</feature>
<dbReference type="PANTHER" id="PTHR13044">
    <property type="entry name" value="ACTIVATING TRANSCRIPTION FACTOR ATF 4/5"/>
    <property type="match status" value="1"/>
</dbReference>
<dbReference type="InterPro" id="IPR046347">
    <property type="entry name" value="bZIP_sf"/>
</dbReference>
<evidence type="ECO:0000256" key="6">
    <source>
        <dbReference type="SAM" id="Coils"/>
    </source>
</evidence>
<evidence type="ECO:0000256" key="7">
    <source>
        <dbReference type="SAM" id="MobiDB-lite"/>
    </source>
</evidence>
<comment type="subcellular location">
    <subcellularLocation>
        <location evidence="1">Nucleus</location>
    </subcellularLocation>
</comment>
<keyword evidence="4" id="KW-0804">Transcription</keyword>
<keyword evidence="5" id="KW-0539">Nucleus</keyword>
<feature type="region of interest" description="Disordered" evidence="7">
    <location>
        <begin position="119"/>
        <end position="143"/>
    </location>
</feature>
<dbReference type="Gene3D" id="1.20.5.170">
    <property type="match status" value="1"/>
</dbReference>
<evidence type="ECO:0000256" key="3">
    <source>
        <dbReference type="ARBA" id="ARBA00023125"/>
    </source>
</evidence>
<dbReference type="OrthoDB" id="1939598at2759"/>
<reference evidence="9" key="1">
    <citation type="submission" date="2013-11" db="EMBL/GenBank/DDBJ databases">
        <title>Genome sequence of the fusiform rust pathogen reveals effectors for host alternation and coevolution with pine.</title>
        <authorList>
            <consortium name="DOE Joint Genome Institute"/>
            <person name="Smith K."/>
            <person name="Pendleton A."/>
            <person name="Kubisiak T."/>
            <person name="Anderson C."/>
            <person name="Salamov A."/>
            <person name="Aerts A."/>
            <person name="Riley R."/>
            <person name="Clum A."/>
            <person name="Lindquist E."/>
            <person name="Ence D."/>
            <person name="Campbell M."/>
            <person name="Kronenberg Z."/>
            <person name="Feau N."/>
            <person name="Dhillon B."/>
            <person name="Hamelin R."/>
            <person name="Burleigh J."/>
            <person name="Smith J."/>
            <person name="Yandell M."/>
            <person name="Nelson C."/>
            <person name="Grigoriev I."/>
            <person name="Davis J."/>
        </authorList>
    </citation>
    <scope>NUCLEOTIDE SEQUENCE</scope>
    <source>
        <strain evidence="9">G11</strain>
    </source>
</reference>
<dbReference type="SMART" id="SM00338">
    <property type="entry name" value="BRLZ"/>
    <property type="match status" value="1"/>
</dbReference>
<evidence type="ECO:0000256" key="5">
    <source>
        <dbReference type="ARBA" id="ARBA00023242"/>
    </source>
</evidence>
<evidence type="ECO:0000256" key="2">
    <source>
        <dbReference type="ARBA" id="ARBA00023015"/>
    </source>
</evidence>
<dbReference type="GO" id="GO:0005634">
    <property type="term" value="C:nucleus"/>
    <property type="evidence" value="ECO:0007669"/>
    <property type="project" value="UniProtKB-SubCell"/>
</dbReference>
<dbReference type="AlphaFoldDB" id="A0A9P6NR08"/>
<evidence type="ECO:0000259" key="8">
    <source>
        <dbReference type="PROSITE" id="PS50217"/>
    </source>
</evidence>
<feature type="compositionally biased region" description="Polar residues" evidence="7">
    <location>
        <begin position="134"/>
        <end position="143"/>
    </location>
</feature>
<dbReference type="EMBL" id="MU167234">
    <property type="protein sequence ID" value="KAG0148668.1"/>
    <property type="molecule type" value="Genomic_DNA"/>
</dbReference>
<feature type="region of interest" description="Disordered" evidence="7">
    <location>
        <begin position="57"/>
        <end position="107"/>
    </location>
</feature>
<evidence type="ECO:0000256" key="1">
    <source>
        <dbReference type="ARBA" id="ARBA00004123"/>
    </source>
</evidence>
<feature type="domain" description="BZIP" evidence="8">
    <location>
        <begin position="205"/>
        <end position="262"/>
    </location>
</feature>
<evidence type="ECO:0000313" key="9">
    <source>
        <dbReference type="EMBL" id="KAG0148668.1"/>
    </source>
</evidence>
<dbReference type="Proteomes" id="UP000886653">
    <property type="component" value="Unassembled WGS sequence"/>
</dbReference>
<sequence length="322" mass="35062">MAENWPFLHLNLLSPDLSPKDLPLNGSNGQDNSLNSIELNRQLEAWTNIDFNFDIEPASDAQPTSSSLTYPSGESAAGNGGSLDQLFGFPPAHKTYHHQPSSSPAFVVPANSSAFQHVHDLSQSSSQLNHNSQPAPTLLSTAPLSFSDAGTKGLEANISVDSKITSQGLSGSSPTGQSNGSHSTKVDQLILDDDEANRIAIEDDKRRRNTLASARFRMKKKMKEQEIERTAREMKERVTDLEKEVESLKQENKWLRGLIVEQAATKAAISAGHEIDIPVLVPAPVVSTKRSITEEEPQPILVTRSKPGRKPNASNKKAKSDK</sequence>
<dbReference type="PANTHER" id="PTHR13044:SF14">
    <property type="entry name" value="CRYPTOCEPHAL, ISOFORM A"/>
    <property type="match status" value="1"/>
</dbReference>
<evidence type="ECO:0000256" key="4">
    <source>
        <dbReference type="ARBA" id="ARBA00023163"/>
    </source>
</evidence>
<feature type="compositionally biased region" description="Low complexity" evidence="7">
    <location>
        <begin position="121"/>
        <end position="133"/>
    </location>
</feature>
<comment type="caution">
    <text evidence="9">The sequence shown here is derived from an EMBL/GenBank/DDBJ whole genome shotgun (WGS) entry which is preliminary data.</text>
</comment>
<feature type="compositionally biased region" description="Polar residues" evidence="7">
    <location>
        <begin position="61"/>
        <end position="72"/>
    </location>
</feature>
<keyword evidence="3" id="KW-0238">DNA-binding</keyword>
<organism evidence="9 10">
    <name type="scientific">Cronartium quercuum f. sp. fusiforme G11</name>
    <dbReference type="NCBI Taxonomy" id="708437"/>
    <lineage>
        <taxon>Eukaryota</taxon>
        <taxon>Fungi</taxon>
        <taxon>Dikarya</taxon>
        <taxon>Basidiomycota</taxon>
        <taxon>Pucciniomycotina</taxon>
        <taxon>Pucciniomycetes</taxon>
        <taxon>Pucciniales</taxon>
        <taxon>Coleosporiaceae</taxon>
        <taxon>Cronartium</taxon>
    </lineage>
</organism>
<dbReference type="PROSITE" id="PS00036">
    <property type="entry name" value="BZIP_BASIC"/>
    <property type="match status" value="1"/>
</dbReference>
<keyword evidence="10" id="KW-1185">Reference proteome</keyword>
<dbReference type="GO" id="GO:0001228">
    <property type="term" value="F:DNA-binding transcription activator activity, RNA polymerase II-specific"/>
    <property type="evidence" value="ECO:0007669"/>
    <property type="project" value="TreeGrafter"/>
</dbReference>
<proteinExistence type="predicted"/>
<evidence type="ECO:0000313" key="10">
    <source>
        <dbReference type="Proteomes" id="UP000886653"/>
    </source>
</evidence>
<dbReference type="PROSITE" id="PS50217">
    <property type="entry name" value="BZIP"/>
    <property type="match status" value="1"/>
</dbReference>
<dbReference type="GO" id="GO:0000977">
    <property type="term" value="F:RNA polymerase II transcription regulatory region sequence-specific DNA binding"/>
    <property type="evidence" value="ECO:0007669"/>
    <property type="project" value="TreeGrafter"/>
</dbReference>
<feature type="compositionally biased region" description="Polar residues" evidence="7">
    <location>
        <begin position="165"/>
        <end position="183"/>
    </location>
</feature>
<accession>A0A9P6NR08</accession>
<keyword evidence="2" id="KW-0805">Transcription regulation</keyword>
<name>A0A9P6NR08_9BASI</name>
<keyword evidence="6" id="KW-0175">Coiled coil</keyword>
<protein>
    <recommendedName>
        <fullName evidence="8">BZIP domain-containing protein</fullName>
    </recommendedName>
</protein>
<dbReference type="InterPro" id="IPR004827">
    <property type="entry name" value="bZIP"/>
</dbReference>
<feature type="region of interest" description="Disordered" evidence="7">
    <location>
        <begin position="288"/>
        <end position="322"/>
    </location>
</feature>
<dbReference type="Pfam" id="PF07716">
    <property type="entry name" value="bZIP_2"/>
    <property type="match status" value="1"/>
</dbReference>
<feature type="region of interest" description="Disordered" evidence="7">
    <location>
        <begin position="165"/>
        <end position="188"/>
    </location>
</feature>
<feature type="coiled-coil region" evidence="6">
    <location>
        <begin position="224"/>
        <end position="258"/>
    </location>
</feature>